<feature type="coiled-coil region" evidence="1">
    <location>
        <begin position="107"/>
        <end position="141"/>
    </location>
</feature>
<accession>A0AA96EMJ2</accession>
<protein>
    <submittedName>
        <fullName evidence="2">Uncharacterized protein</fullName>
    </submittedName>
</protein>
<proteinExistence type="predicted"/>
<evidence type="ECO:0000313" key="2">
    <source>
        <dbReference type="EMBL" id="WNL50215.1"/>
    </source>
</evidence>
<organism evidence="2">
    <name type="scientific">Marseillevirus sp</name>
    <dbReference type="NCBI Taxonomy" id="2809551"/>
    <lineage>
        <taxon>Viruses</taxon>
        <taxon>Varidnaviria</taxon>
        <taxon>Bamfordvirae</taxon>
        <taxon>Nucleocytoviricota</taxon>
        <taxon>Megaviricetes</taxon>
        <taxon>Pimascovirales</taxon>
        <taxon>Pimascovirales incertae sedis</taxon>
        <taxon>Marseilleviridae</taxon>
        <taxon>Marseillevirus</taxon>
    </lineage>
</organism>
<sequence length="163" mass="18797">MQEKIEGQITEMLKEEYLLEDGEFVFKTQISRLQGPSNQRIRSLWLNPNLDFLAHWVECMQETGEENVFVHGISIKGAELEKFGKSSFVRQQIAHSAILSKISEERHKLLHEKLGNLEKEVEELKEKVAKLHHKNQKLKYSPGNIGALKAEKHFYSLGDNSVN</sequence>
<name>A0AA96EMJ2_9VIRU</name>
<dbReference type="EMBL" id="OR343189">
    <property type="protein sequence ID" value="WNL50215.1"/>
    <property type="molecule type" value="Genomic_DNA"/>
</dbReference>
<keyword evidence="1" id="KW-0175">Coiled coil</keyword>
<gene>
    <name evidence="2" type="ORF">MarDSR_176</name>
</gene>
<evidence type="ECO:0000256" key="1">
    <source>
        <dbReference type="SAM" id="Coils"/>
    </source>
</evidence>
<reference evidence="2" key="1">
    <citation type="submission" date="2023-07" db="EMBL/GenBank/DDBJ databases">
        <authorList>
            <person name="Xia Y."/>
        </authorList>
    </citation>
    <scope>NUCLEOTIDE SEQUENCE</scope>
    <source>
        <strain evidence="2">E</strain>
    </source>
</reference>